<proteinExistence type="predicted"/>
<dbReference type="STRING" id="345632.GPICK_16065"/>
<dbReference type="Proteomes" id="UP000057609">
    <property type="component" value="Chromosome"/>
</dbReference>
<sequence length="76" mass="8551">MRISGDGLVGEARGEVELEGDVLVIKRIHVIYRLTTPAEDKEKVDRAYGLHAEHCPVYRSLRAAIDISTELDWMEG</sequence>
<evidence type="ECO:0000313" key="1">
    <source>
        <dbReference type="EMBL" id="AJE04682.1"/>
    </source>
</evidence>
<dbReference type="AlphaFoldDB" id="A0A0B5BDX4"/>
<name>A0A0B5BDX4_9BACT</name>
<dbReference type="InterPro" id="IPR036102">
    <property type="entry name" value="OsmC/Ohrsf"/>
</dbReference>
<dbReference type="KEGG" id="gpi:GPICK_16065"/>
<dbReference type="EMBL" id="CP009788">
    <property type="protein sequence ID" value="AJE04682.1"/>
    <property type="molecule type" value="Genomic_DNA"/>
</dbReference>
<dbReference type="InterPro" id="IPR003718">
    <property type="entry name" value="OsmC/Ohr_fam"/>
</dbReference>
<dbReference type="Pfam" id="PF02566">
    <property type="entry name" value="OsmC"/>
    <property type="match status" value="1"/>
</dbReference>
<dbReference type="Gene3D" id="3.30.300.20">
    <property type="match status" value="1"/>
</dbReference>
<dbReference type="SUPFAM" id="SSF82784">
    <property type="entry name" value="OsmC-like"/>
    <property type="match status" value="1"/>
</dbReference>
<accession>A0A0B5BDX4</accession>
<evidence type="ECO:0008006" key="3">
    <source>
        <dbReference type="Google" id="ProtNLM"/>
    </source>
</evidence>
<keyword evidence="2" id="KW-1185">Reference proteome</keyword>
<gene>
    <name evidence="1" type="ORF">GPICK_16065</name>
</gene>
<dbReference type="HOGENOM" id="CLU_2841101_0_0_7"/>
<evidence type="ECO:0000313" key="2">
    <source>
        <dbReference type="Proteomes" id="UP000057609"/>
    </source>
</evidence>
<dbReference type="InterPro" id="IPR015946">
    <property type="entry name" value="KH_dom-like_a/b"/>
</dbReference>
<organism evidence="1 2">
    <name type="scientific">Geobacter pickeringii</name>
    <dbReference type="NCBI Taxonomy" id="345632"/>
    <lineage>
        <taxon>Bacteria</taxon>
        <taxon>Pseudomonadati</taxon>
        <taxon>Thermodesulfobacteriota</taxon>
        <taxon>Desulfuromonadia</taxon>
        <taxon>Geobacterales</taxon>
        <taxon>Geobacteraceae</taxon>
        <taxon>Geobacter</taxon>
    </lineage>
</organism>
<reference evidence="1 2" key="1">
    <citation type="journal article" date="2015" name="Genome Announc.">
        <title>Complete Genome of Geobacter pickeringii G13T, a Metal-Reducing Isolate from Sedimentary Kaolin Deposits.</title>
        <authorList>
            <person name="Badalamenti J.P."/>
            <person name="Bond D.R."/>
        </authorList>
    </citation>
    <scope>NUCLEOTIDE SEQUENCE [LARGE SCALE GENOMIC DNA]</scope>
    <source>
        <strain evidence="1 2">G13</strain>
    </source>
</reference>
<dbReference type="OrthoDB" id="165141at2"/>
<protein>
    <recommendedName>
        <fullName evidence="3">OsmC family protein</fullName>
    </recommendedName>
</protein>